<dbReference type="GO" id="GO:0060271">
    <property type="term" value="P:cilium assembly"/>
    <property type="evidence" value="ECO:0007669"/>
    <property type="project" value="TreeGrafter"/>
</dbReference>
<evidence type="ECO:0000313" key="12">
    <source>
        <dbReference type="EMBL" id="ESL11598.1"/>
    </source>
</evidence>
<keyword evidence="13" id="KW-1185">Reference proteome</keyword>
<proteinExistence type="inferred from homology"/>
<keyword evidence="8" id="KW-0206">Cytoskeleton</keyword>
<evidence type="ECO:0000256" key="11">
    <source>
        <dbReference type="SAM" id="Phobius"/>
    </source>
</evidence>
<keyword evidence="5" id="KW-0493">Microtubule</keyword>
<dbReference type="InterPro" id="IPR038774">
    <property type="entry name" value="CEP162-like"/>
</dbReference>
<dbReference type="AlphaFoldDB" id="A0A061J872"/>
<comment type="subcellular location">
    <subcellularLocation>
        <location evidence="1">Cytoplasm</location>
        <location evidence="1">Cytoskeleton</location>
        <location evidence="1">Microtubule organizing center</location>
        <location evidence="1">Centrosome</location>
        <location evidence="1">Centriole</location>
    </subcellularLocation>
</comment>
<evidence type="ECO:0000256" key="4">
    <source>
        <dbReference type="ARBA" id="ARBA00022490"/>
    </source>
</evidence>
<dbReference type="PANTHER" id="PTHR34031:SF1">
    <property type="entry name" value="CENTROSOMAL PROTEIN OF 162 KDA"/>
    <property type="match status" value="1"/>
</dbReference>
<gene>
    <name evidence="12" type="ORF">TRSC58_00647</name>
</gene>
<evidence type="ECO:0000313" key="13">
    <source>
        <dbReference type="Proteomes" id="UP000031737"/>
    </source>
</evidence>
<organism evidence="12 13">
    <name type="scientific">Trypanosoma rangeli SC58</name>
    <dbReference type="NCBI Taxonomy" id="429131"/>
    <lineage>
        <taxon>Eukaryota</taxon>
        <taxon>Discoba</taxon>
        <taxon>Euglenozoa</taxon>
        <taxon>Kinetoplastea</taxon>
        <taxon>Metakinetoplastina</taxon>
        <taxon>Trypanosomatida</taxon>
        <taxon>Trypanosomatidae</taxon>
        <taxon>Trypanosoma</taxon>
        <taxon>Herpetosoma</taxon>
    </lineage>
</organism>
<evidence type="ECO:0000256" key="3">
    <source>
        <dbReference type="ARBA" id="ARBA00021406"/>
    </source>
</evidence>
<keyword evidence="6" id="KW-0970">Cilium biogenesis/degradation</keyword>
<keyword evidence="11" id="KW-0812">Transmembrane</keyword>
<dbReference type="PANTHER" id="PTHR34031">
    <property type="entry name" value="CENTROSOMAL PROTEIN OF 162 KDA"/>
    <property type="match status" value="1"/>
</dbReference>
<comment type="caution">
    <text evidence="12">The sequence shown here is derived from an EMBL/GenBank/DDBJ whole genome shotgun (WGS) entry which is preliminary data.</text>
</comment>
<evidence type="ECO:0000256" key="1">
    <source>
        <dbReference type="ARBA" id="ARBA00004114"/>
    </source>
</evidence>
<evidence type="ECO:0000256" key="9">
    <source>
        <dbReference type="SAM" id="Coils"/>
    </source>
</evidence>
<feature type="coiled-coil region" evidence="9">
    <location>
        <begin position="769"/>
        <end position="796"/>
    </location>
</feature>
<feature type="coiled-coil region" evidence="9">
    <location>
        <begin position="272"/>
        <end position="342"/>
    </location>
</feature>
<reference evidence="12 13" key="1">
    <citation type="submission" date="2013-07" db="EMBL/GenBank/DDBJ databases">
        <authorList>
            <person name="Stoco P.H."/>
            <person name="Wagner G."/>
            <person name="Gerber A."/>
            <person name="Zaha A."/>
            <person name="Thompson C."/>
            <person name="Bartholomeu D.C."/>
            <person name="Luckemeyer D.D."/>
            <person name="Bahia D."/>
            <person name="Loreto E."/>
            <person name="Prestes E.B."/>
            <person name="Lima F.M."/>
            <person name="Rodrigues-Luiz G."/>
            <person name="Vallejo G.A."/>
            <person name="Filho J.F."/>
            <person name="Monteiro K.M."/>
            <person name="Tyler K.M."/>
            <person name="de Almeida L.G."/>
            <person name="Ortiz M.F."/>
            <person name="Siervo M.A."/>
            <person name="de Moraes M.H."/>
            <person name="Cunha O.L."/>
            <person name="Mendonca-Neto R."/>
            <person name="Silva R."/>
            <person name="Teixeira S.M."/>
            <person name="Murta S.M."/>
            <person name="Sincero T.C."/>
            <person name="Mendes T.A."/>
            <person name="Urmenyi T.P."/>
            <person name="Silva V.G."/>
            <person name="da Rocha W.D."/>
            <person name="Andersson B."/>
            <person name="Romanha A.J."/>
            <person name="Steindel M."/>
            <person name="de Vasconcelos A.T."/>
            <person name="Grisard E.C."/>
        </authorList>
    </citation>
    <scope>NUCLEOTIDE SEQUENCE [LARGE SCALE GENOMIC DNA]</scope>
    <source>
        <strain evidence="12 13">SC58</strain>
    </source>
</reference>
<dbReference type="GO" id="GO:0005814">
    <property type="term" value="C:centriole"/>
    <property type="evidence" value="ECO:0007669"/>
    <property type="project" value="UniProtKB-SubCell"/>
</dbReference>
<comment type="similarity">
    <text evidence="2">Belongs to the CEP162 family.</text>
</comment>
<keyword evidence="7 9" id="KW-0175">Coiled coil</keyword>
<feature type="coiled-coil region" evidence="9">
    <location>
        <begin position="651"/>
        <end position="700"/>
    </location>
</feature>
<dbReference type="EMBL" id="AUPL01000647">
    <property type="protein sequence ID" value="ESL11598.1"/>
    <property type="molecule type" value="Genomic_DNA"/>
</dbReference>
<dbReference type="OrthoDB" id="2157184at2759"/>
<dbReference type="GO" id="GO:0005879">
    <property type="term" value="C:axonemal microtubule"/>
    <property type="evidence" value="ECO:0007669"/>
    <property type="project" value="TreeGrafter"/>
</dbReference>
<keyword evidence="11" id="KW-1133">Transmembrane helix</keyword>
<dbReference type="VEuPathDB" id="TriTrypDB:TRSC58_00647"/>
<evidence type="ECO:0000256" key="10">
    <source>
        <dbReference type="SAM" id="MobiDB-lite"/>
    </source>
</evidence>
<keyword evidence="11" id="KW-0472">Membrane</keyword>
<protein>
    <recommendedName>
        <fullName evidence="3">Centrosomal protein of 162 kDa</fullName>
    </recommendedName>
</protein>
<sequence>MCVLYAFVLFTHRILSSRGFFFSALLIGVSLPFLCFLFSLSFSYSMAEDPVEDVRRYLARDEVSEKQQFTTSLQGKSSDELVALLRSRREANAADGAESMLSSDNCSAVVVKSESGIKNTPPAARKLQVEDVASSLTGTERLVEISRVDTSRDEPLTQLKGDESQRSLQEEYSVAWKAVRSGVMVTKEELEEVQQEMLLQERVLKALEKDNAEVHVERRLLRAKLAEMEQKAVNVEAKYSILASSQSPNPRAGQPLPSAATASTQSGQWCSQDELHMELEQQKTVVRELQLELELLRREKKEFETRLAALDVKKFGEMELELRNLRVNLKRKETEHNETVKDMARKIAWYVEHQEFNRSQEELLKEQQDTICRLRARLHEMGAMDDAGRHKRVGKDARVKYLTKRVVELEEALNQKHPDSIAQLIRSCQPSVQDSKQFKQLNLRIKELEEAIVEKDRCAEAAVAHLRVETDRLRIQYQEKIERLEEELKIRLMHAQTRRVCELEKQLAAARQALRERDQEGKSFVAAVERPVAADPCLPEKDAAVLDEPEEFKACITATQTGAANHVEEAISLLQKENNALKSQLSQATQAVTQTPAVVAASPDSEGKSFSSHVISSMQAQLSTLTAEVAVYKQLLTESQGSLRDAHARWEERLLTARQEYQYQLQQVRQEHNEDIKRIQENHQREIKAISEQQQALEAASWACQKSPQITFEDPRHGRAFLQSVAERLRYLERRQVQKEREAAHEISEVKRVADFELALAKQRTEMVIEQKNCQIQEFRLQLDQLLATLALLQSHA</sequence>
<name>A0A061J872_TRYRA</name>
<evidence type="ECO:0000256" key="8">
    <source>
        <dbReference type="ARBA" id="ARBA00023212"/>
    </source>
</evidence>
<dbReference type="Proteomes" id="UP000031737">
    <property type="component" value="Unassembled WGS sequence"/>
</dbReference>
<evidence type="ECO:0000256" key="2">
    <source>
        <dbReference type="ARBA" id="ARBA00009485"/>
    </source>
</evidence>
<feature type="coiled-coil region" evidence="9">
    <location>
        <begin position="190"/>
        <end position="238"/>
    </location>
</feature>
<evidence type="ECO:0000256" key="6">
    <source>
        <dbReference type="ARBA" id="ARBA00022794"/>
    </source>
</evidence>
<evidence type="ECO:0000256" key="7">
    <source>
        <dbReference type="ARBA" id="ARBA00023054"/>
    </source>
</evidence>
<evidence type="ECO:0000256" key="5">
    <source>
        <dbReference type="ARBA" id="ARBA00022701"/>
    </source>
</evidence>
<feature type="transmembrane region" description="Helical" evidence="11">
    <location>
        <begin position="20"/>
        <end position="42"/>
    </location>
</feature>
<feature type="region of interest" description="Disordered" evidence="10">
    <location>
        <begin position="245"/>
        <end position="267"/>
    </location>
</feature>
<accession>A0A061J872</accession>
<keyword evidence="4" id="KW-0963">Cytoplasm</keyword>
<feature type="coiled-coil region" evidence="9">
    <location>
        <begin position="564"/>
        <end position="591"/>
    </location>
</feature>